<proteinExistence type="predicted"/>
<keyword evidence="2" id="KW-1185">Reference proteome</keyword>
<protein>
    <submittedName>
        <fullName evidence="1">Uncharacterized protein</fullName>
    </submittedName>
</protein>
<accession>A0ACD1A971</accession>
<dbReference type="Proteomes" id="UP000594014">
    <property type="component" value="Chromosome"/>
</dbReference>
<gene>
    <name evidence="1" type="ORF">FRZ06_06290</name>
</gene>
<reference evidence="1" key="1">
    <citation type="submission" date="2019-08" db="EMBL/GenBank/DDBJ databases">
        <title>Genome sequence of Clostridiales bacterium MT110.</title>
        <authorList>
            <person name="Cao J."/>
        </authorList>
    </citation>
    <scope>NUCLEOTIDE SEQUENCE</scope>
    <source>
        <strain evidence="1">MT110</strain>
    </source>
</reference>
<dbReference type="EMBL" id="CP042469">
    <property type="protein sequence ID" value="QOX62975.1"/>
    <property type="molecule type" value="Genomic_DNA"/>
</dbReference>
<evidence type="ECO:0000313" key="2">
    <source>
        <dbReference type="Proteomes" id="UP000594014"/>
    </source>
</evidence>
<organism evidence="1 2">
    <name type="scientific">Anoxybacterium hadale</name>
    <dbReference type="NCBI Taxonomy" id="3408580"/>
    <lineage>
        <taxon>Bacteria</taxon>
        <taxon>Bacillati</taxon>
        <taxon>Bacillota</taxon>
        <taxon>Clostridia</taxon>
        <taxon>Peptostreptococcales</taxon>
        <taxon>Anaerovoracaceae</taxon>
        <taxon>Anoxybacterium</taxon>
    </lineage>
</organism>
<sequence>MIKLRFRTIILVITLILMQSAAASANSAPTYWEGYPYSEVLLVDEASPIEVKREKLIFDYNSIRQEQFGFSPTAAVTAEYQMMNSSNADQRVQMAFSLVSSLAELSVKDLIVETDGSRVSYEVYPAMEAAEHKYDSDAHFRYGGFHISTAEYELPGFDLNQKAQLVRYRIKPAKEENLRFEVIFNADPKQTRLIGKNFNMASYTEGKGSSIGAGLYKDKEKVVEVLVLGEAIHLETEVLTEDGVKADPADFYFEEEVSSVDPRKYLMDEIHRDLRREITTAVDETQLLNLYLSRIWSDGLVAGYSLLDEALSASHEDRVITLLYSVDFPAGSERTIRVGYLTGGTMDRRETSSPQYHYTYLLSPAKHWKSFGELELEIRTPEKAPFVIESSLPLTLDGERRYITVLDGLPEDELLFTLYHKEQITSLDKVEKSLDGLRYVPFFIAMFWPFLLAGIILIIILLWSKKARIRN</sequence>
<evidence type="ECO:0000313" key="1">
    <source>
        <dbReference type="EMBL" id="QOX62975.1"/>
    </source>
</evidence>
<name>A0ACD1A971_9FIRM</name>